<dbReference type="AlphaFoldDB" id="A0A9C9TH40"/>
<comment type="cofactor">
    <cofactor evidence="1">
        <name>Zn(2+)</name>
        <dbReference type="ChEBI" id="CHEBI:29105"/>
    </cofactor>
</comment>
<keyword evidence="7" id="KW-0732">Signal</keyword>
<accession>A0A9C9TH40</accession>
<keyword evidence="5" id="KW-0862">Zinc</keyword>
<dbReference type="Pfam" id="PF13432">
    <property type="entry name" value="TPR_16"/>
    <property type="match status" value="1"/>
</dbReference>
<evidence type="ECO:0000256" key="4">
    <source>
        <dbReference type="ARBA" id="ARBA00022801"/>
    </source>
</evidence>
<dbReference type="PANTHER" id="PTHR22726:SF1">
    <property type="entry name" value="METALLOENDOPEPTIDASE OMA1, MITOCHONDRIAL"/>
    <property type="match status" value="1"/>
</dbReference>
<dbReference type="Pfam" id="PF01435">
    <property type="entry name" value="Peptidase_M48"/>
    <property type="match status" value="1"/>
</dbReference>
<dbReference type="GO" id="GO:0004222">
    <property type="term" value="F:metalloendopeptidase activity"/>
    <property type="evidence" value="ECO:0007669"/>
    <property type="project" value="InterPro"/>
</dbReference>
<evidence type="ECO:0000259" key="8">
    <source>
        <dbReference type="Pfam" id="PF01435"/>
    </source>
</evidence>
<feature type="chain" id="PRO_5039326038" evidence="7">
    <location>
        <begin position="40"/>
        <end position="469"/>
    </location>
</feature>
<protein>
    <submittedName>
        <fullName evidence="9">M48 family peptidase</fullName>
    </submittedName>
</protein>
<dbReference type="GO" id="GO:0051603">
    <property type="term" value="P:proteolysis involved in protein catabolic process"/>
    <property type="evidence" value="ECO:0007669"/>
    <property type="project" value="TreeGrafter"/>
</dbReference>
<name>A0A9C9TH40_9HYPH</name>
<dbReference type="EMBL" id="DRGN01000159">
    <property type="protein sequence ID" value="HEU00902.1"/>
    <property type="molecule type" value="Genomic_DNA"/>
</dbReference>
<dbReference type="GO" id="GO:0046872">
    <property type="term" value="F:metal ion binding"/>
    <property type="evidence" value="ECO:0007669"/>
    <property type="project" value="UniProtKB-KW"/>
</dbReference>
<evidence type="ECO:0000256" key="5">
    <source>
        <dbReference type="ARBA" id="ARBA00022833"/>
    </source>
</evidence>
<dbReference type="SUPFAM" id="SSF48452">
    <property type="entry name" value="TPR-like"/>
    <property type="match status" value="1"/>
</dbReference>
<keyword evidence="6" id="KW-0482">Metalloprotease</keyword>
<evidence type="ECO:0000256" key="2">
    <source>
        <dbReference type="ARBA" id="ARBA00022670"/>
    </source>
</evidence>
<dbReference type="GO" id="GO:0016020">
    <property type="term" value="C:membrane"/>
    <property type="evidence" value="ECO:0007669"/>
    <property type="project" value="TreeGrafter"/>
</dbReference>
<evidence type="ECO:0000256" key="7">
    <source>
        <dbReference type="SAM" id="SignalP"/>
    </source>
</evidence>
<dbReference type="InterPro" id="IPR051156">
    <property type="entry name" value="Mito/Outer_Membr_Metalloprot"/>
</dbReference>
<comment type="caution">
    <text evidence="9">The sequence shown here is derived from an EMBL/GenBank/DDBJ whole genome shotgun (WGS) entry which is preliminary data.</text>
</comment>
<reference evidence="9" key="1">
    <citation type="journal article" date="2020" name="mSystems">
        <title>Genome- and Community-Level Interaction Insights into Carbon Utilization and Element Cycling Functions of Hydrothermarchaeota in Hydrothermal Sediment.</title>
        <authorList>
            <person name="Zhou Z."/>
            <person name="Liu Y."/>
            <person name="Xu W."/>
            <person name="Pan J."/>
            <person name="Luo Z.H."/>
            <person name="Li M."/>
        </authorList>
    </citation>
    <scope>NUCLEOTIDE SEQUENCE</scope>
    <source>
        <strain evidence="9">HyVt-347</strain>
    </source>
</reference>
<dbReference type="InterPro" id="IPR001915">
    <property type="entry name" value="Peptidase_M48"/>
</dbReference>
<feature type="signal peptide" evidence="7">
    <location>
        <begin position="1"/>
        <end position="39"/>
    </location>
</feature>
<evidence type="ECO:0000313" key="9">
    <source>
        <dbReference type="EMBL" id="HEU00902.1"/>
    </source>
</evidence>
<keyword evidence="2" id="KW-0645">Protease</keyword>
<keyword evidence="3" id="KW-0479">Metal-binding</keyword>
<gene>
    <name evidence="9" type="ORF">ENH89_11205</name>
</gene>
<evidence type="ECO:0000256" key="1">
    <source>
        <dbReference type="ARBA" id="ARBA00001947"/>
    </source>
</evidence>
<dbReference type="Gene3D" id="3.30.2010.10">
    <property type="entry name" value="Metalloproteases ('zincins'), catalytic domain"/>
    <property type="match status" value="1"/>
</dbReference>
<proteinExistence type="predicted"/>
<dbReference type="CDD" id="cd07324">
    <property type="entry name" value="M48C_Oma1-like"/>
    <property type="match status" value="1"/>
</dbReference>
<evidence type="ECO:0000256" key="6">
    <source>
        <dbReference type="ARBA" id="ARBA00023049"/>
    </source>
</evidence>
<feature type="domain" description="Peptidase M48" evidence="8">
    <location>
        <begin position="52"/>
        <end position="249"/>
    </location>
</feature>
<evidence type="ECO:0000256" key="3">
    <source>
        <dbReference type="ARBA" id="ARBA00022723"/>
    </source>
</evidence>
<dbReference type="Proteomes" id="UP000885680">
    <property type="component" value="Unassembled WGS sequence"/>
</dbReference>
<evidence type="ECO:0000313" key="10">
    <source>
        <dbReference type="Proteomes" id="UP000885680"/>
    </source>
</evidence>
<dbReference type="Gene3D" id="1.25.40.10">
    <property type="entry name" value="Tetratricopeptide repeat domain"/>
    <property type="match status" value="1"/>
</dbReference>
<sequence length="469" mass="49280">MAGFGRGPSMNLSPRRLSARLTALAVALAVALAPVAAEAARSEKASLPVVRDAEIEALIGEYARPILKAAGLSRSGIEIVLVNSGSFNAFVAGRRIFVNTGAIIATETPNQLIGILAHEIGHLAGGHQQRLRQQLERAKTIAIVAGLLGAGVAVAGASSGARGAAQAGAGLMAGGGDLARRGLLSYQRGEESTADRAALTYLRKTGQSGKGLLETFETLDRNNLFASGRSGNYLSSHPLPRERIAALKQVAQESSDFSRQDSPGLAQRHDLARAKIVAYNGGASEVRRLFARNPRGLAALYGDAIATHLSGSPATALQKIEALIAAQPNSPWFHEMRGEILMDAGRWQEAAAAFAKAVKLDKSGSGILKAEVGQALVTGGDRSQMDKAVDLIQSGLQSDPGNSVAYRFLAMAFGRLGDVGRAELATAEGYWHGGSFRQAKIFATRAQQKLKPGSPAWLKAQDIIQTKIR</sequence>
<dbReference type="InterPro" id="IPR011990">
    <property type="entry name" value="TPR-like_helical_dom_sf"/>
</dbReference>
<organism evidence="9 10">
    <name type="scientific">Aurantimonas coralicida</name>
    <dbReference type="NCBI Taxonomy" id="182270"/>
    <lineage>
        <taxon>Bacteria</taxon>
        <taxon>Pseudomonadati</taxon>
        <taxon>Pseudomonadota</taxon>
        <taxon>Alphaproteobacteria</taxon>
        <taxon>Hyphomicrobiales</taxon>
        <taxon>Aurantimonadaceae</taxon>
        <taxon>Aurantimonas</taxon>
    </lineage>
</organism>
<dbReference type="PANTHER" id="PTHR22726">
    <property type="entry name" value="METALLOENDOPEPTIDASE OMA1"/>
    <property type="match status" value="1"/>
</dbReference>
<keyword evidence="4" id="KW-0378">Hydrolase</keyword>